<accession>A0AAW2DIB9</accession>
<dbReference type="Pfam" id="PF10551">
    <property type="entry name" value="MULE"/>
    <property type="match status" value="1"/>
</dbReference>
<feature type="region of interest" description="Disordered" evidence="1">
    <location>
        <begin position="192"/>
        <end position="292"/>
    </location>
</feature>
<feature type="compositionally biased region" description="Polar residues" evidence="1">
    <location>
        <begin position="274"/>
        <end position="288"/>
    </location>
</feature>
<evidence type="ECO:0008006" key="6">
    <source>
        <dbReference type="Google" id="ProtNLM"/>
    </source>
</evidence>
<evidence type="ECO:0000313" key="4">
    <source>
        <dbReference type="EMBL" id="KAL0009035.1"/>
    </source>
</evidence>
<reference evidence="4 5" key="1">
    <citation type="submission" date="2024-01" db="EMBL/GenBank/DDBJ databases">
        <title>A telomere-to-telomere, gap-free genome of sweet tea (Lithocarpus litseifolius).</title>
        <authorList>
            <person name="Zhou J."/>
        </authorList>
    </citation>
    <scope>NUCLEOTIDE SEQUENCE [LARGE SCALE GENOMIC DNA]</scope>
    <source>
        <strain evidence="4">Zhou-2022a</strain>
        <tissue evidence="4">Leaf</tissue>
    </source>
</reference>
<evidence type="ECO:0000256" key="1">
    <source>
        <dbReference type="SAM" id="MobiDB-lite"/>
    </source>
</evidence>
<evidence type="ECO:0000313" key="5">
    <source>
        <dbReference type="Proteomes" id="UP001459277"/>
    </source>
</evidence>
<protein>
    <recommendedName>
        <fullName evidence="6">MULE transposase domain-containing protein</fullName>
    </recommendedName>
</protein>
<feature type="domain" description="PB1-like" evidence="3">
    <location>
        <begin position="1"/>
        <end position="102"/>
    </location>
</feature>
<dbReference type="Pfam" id="PF26130">
    <property type="entry name" value="PB1-like"/>
    <property type="match status" value="1"/>
</dbReference>
<dbReference type="InterPro" id="IPR018289">
    <property type="entry name" value="MULE_transposase_dom"/>
</dbReference>
<feature type="domain" description="MULE transposase" evidence="2">
    <location>
        <begin position="548"/>
        <end position="641"/>
    </location>
</feature>
<dbReference type="PANTHER" id="PTHR31973">
    <property type="entry name" value="POLYPROTEIN, PUTATIVE-RELATED"/>
    <property type="match status" value="1"/>
</dbReference>
<feature type="compositionally biased region" description="Basic and acidic residues" evidence="1">
    <location>
        <begin position="230"/>
        <end position="240"/>
    </location>
</feature>
<organism evidence="4 5">
    <name type="scientific">Lithocarpus litseifolius</name>
    <dbReference type="NCBI Taxonomy" id="425828"/>
    <lineage>
        <taxon>Eukaryota</taxon>
        <taxon>Viridiplantae</taxon>
        <taxon>Streptophyta</taxon>
        <taxon>Embryophyta</taxon>
        <taxon>Tracheophyta</taxon>
        <taxon>Spermatophyta</taxon>
        <taxon>Magnoliopsida</taxon>
        <taxon>eudicotyledons</taxon>
        <taxon>Gunneridae</taxon>
        <taxon>Pentapetalae</taxon>
        <taxon>rosids</taxon>
        <taxon>fabids</taxon>
        <taxon>Fagales</taxon>
        <taxon>Fagaceae</taxon>
        <taxon>Lithocarpus</taxon>
    </lineage>
</organism>
<dbReference type="EMBL" id="JAZDWU010000003">
    <property type="protein sequence ID" value="KAL0009035.1"/>
    <property type="molecule type" value="Genomic_DNA"/>
</dbReference>
<sequence length="752" mass="85541">MDELFTLYVHHGGYFDVNPQKYVGGEVGVVDDCDPDKWSKVEIESICREFGYTHVSRLWYRSPGDNEEEGDRVFQLIKDDHDAMTMTKLVRGHGQIHVYVEHPVYEPILINGGNGMPLDIVVEPDHDDPFVVSDSESCSSSELERSFDGYYNGQGYYASSGDNFNDDDDSDDGNDHWGDFFAHWDGGDAHCDGGSAGGRDGGRDGDEFGSGGARDAGDRNDHSDDEVEILECRRPGKEPIVEEPIVEEPQQDGAITTDSNDSSEDSDVEGARSMNPNQRYRGQDSASSDSEELMHMRDQMGDGVMNSDYTTEELLSLSESSSDGGFQVDGIYDSESDATVNETVVDNVRRRRKTFPVFRPVSNPDDLVFEKHMLFTSAKQFKEAITEYAVKGGWGVKFVKNDKVRVRAKCQPPCKFTAYLAKLPREMSWQLKTLNMEHTCTRSFKNPRCSANFLAKKLMKKEKPAAREKAQEFVDGSYVEQYNQLWDYCAELRRSSPGSTVLMKTHTFNEGELAAEMDLQTGLPYFERLYICWSGCKQGFRVGCRPIIGLDACHLKTKIGGQLMVAIARDPNEEYFPLAVAVVESETKDSWIWFINLLLADIGDEKRWTFISDQQKGLVQAFADKWPQYEHRICCRHLYNNLRKQYPGIMIRELFWKAAKATYAHEFERIMNEMKDIDEGAYNWLQGHTTTVWARHMFRTDALSDTIINNMCESFNSRILKFRGKPIISMNCELQYMQNCVYAVFACLVNLL</sequence>
<name>A0AAW2DIB9_9ROSI</name>
<proteinExistence type="predicted"/>
<evidence type="ECO:0000259" key="2">
    <source>
        <dbReference type="Pfam" id="PF10551"/>
    </source>
</evidence>
<evidence type="ECO:0000259" key="3">
    <source>
        <dbReference type="Pfam" id="PF26130"/>
    </source>
</evidence>
<dbReference type="PANTHER" id="PTHR31973:SF187">
    <property type="entry name" value="MUTATOR TRANSPOSASE MUDRA PROTEIN"/>
    <property type="match status" value="1"/>
</dbReference>
<keyword evidence="5" id="KW-1185">Reference proteome</keyword>
<dbReference type="InterPro" id="IPR058594">
    <property type="entry name" value="PB1-like_dom_pln"/>
</dbReference>
<dbReference type="Proteomes" id="UP001459277">
    <property type="component" value="Unassembled WGS sequence"/>
</dbReference>
<comment type="caution">
    <text evidence="4">The sequence shown here is derived from an EMBL/GenBank/DDBJ whole genome shotgun (WGS) entry which is preliminary data.</text>
</comment>
<dbReference type="AlphaFoldDB" id="A0AAW2DIB9"/>
<gene>
    <name evidence="4" type="ORF">SO802_010537</name>
</gene>